<gene>
    <name evidence="2" type="ORF">D9611_000515</name>
</gene>
<accession>A0A8H5F7F4</accession>
<organism evidence="2 3">
    <name type="scientific">Ephemerocybe angulata</name>
    <dbReference type="NCBI Taxonomy" id="980116"/>
    <lineage>
        <taxon>Eukaryota</taxon>
        <taxon>Fungi</taxon>
        <taxon>Dikarya</taxon>
        <taxon>Basidiomycota</taxon>
        <taxon>Agaricomycotina</taxon>
        <taxon>Agaricomycetes</taxon>
        <taxon>Agaricomycetidae</taxon>
        <taxon>Agaricales</taxon>
        <taxon>Agaricineae</taxon>
        <taxon>Psathyrellaceae</taxon>
        <taxon>Ephemerocybe</taxon>
    </lineage>
</organism>
<name>A0A8H5F7F4_9AGAR</name>
<feature type="region of interest" description="Disordered" evidence="1">
    <location>
        <begin position="309"/>
        <end position="354"/>
    </location>
</feature>
<evidence type="ECO:0000256" key="1">
    <source>
        <dbReference type="SAM" id="MobiDB-lite"/>
    </source>
</evidence>
<feature type="compositionally biased region" description="Polar residues" evidence="1">
    <location>
        <begin position="56"/>
        <end position="77"/>
    </location>
</feature>
<dbReference type="Proteomes" id="UP000541558">
    <property type="component" value="Unassembled WGS sequence"/>
</dbReference>
<feature type="compositionally biased region" description="Polar residues" evidence="1">
    <location>
        <begin position="1"/>
        <end position="11"/>
    </location>
</feature>
<comment type="caution">
    <text evidence="2">The sequence shown here is derived from an EMBL/GenBank/DDBJ whole genome shotgun (WGS) entry which is preliminary data.</text>
</comment>
<reference evidence="2 3" key="1">
    <citation type="journal article" date="2020" name="ISME J.">
        <title>Uncovering the hidden diversity of litter-decomposition mechanisms in mushroom-forming fungi.</title>
        <authorList>
            <person name="Floudas D."/>
            <person name="Bentzer J."/>
            <person name="Ahren D."/>
            <person name="Johansson T."/>
            <person name="Persson P."/>
            <person name="Tunlid A."/>
        </authorList>
    </citation>
    <scope>NUCLEOTIDE SEQUENCE [LARGE SCALE GENOMIC DNA]</scope>
    <source>
        <strain evidence="2 3">CBS 175.51</strain>
    </source>
</reference>
<dbReference type="OrthoDB" id="6105938at2759"/>
<proteinExistence type="predicted"/>
<evidence type="ECO:0000313" key="2">
    <source>
        <dbReference type="EMBL" id="KAF5326504.1"/>
    </source>
</evidence>
<dbReference type="EMBL" id="JAACJK010000163">
    <property type="protein sequence ID" value="KAF5326504.1"/>
    <property type="molecule type" value="Genomic_DNA"/>
</dbReference>
<dbReference type="AlphaFoldDB" id="A0A8H5F7F4"/>
<protein>
    <submittedName>
        <fullName evidence="2">Uncharacterized protein</fullName>
    </submittedName>
</protein>
<feature type="region of interest" description="Disordered" evidence="1">
    <location>
        <begin position="516"/>
        <end position="582"/>
    </location>
</feature>
<feature type="region of interest" description="Disordered" evidence="1">
    <location>
        <begin position="1"/>
        <end position="92"/>
    </location>
</feature>
<evidence type="ECO:0000313" key="3">
    <source>
        <dbReference type="Proteomes" id="UP000541558"/>
    </source>
</evidence>
<feature type="compositionally biased region" description="Polar residues" evidence="1">
    <location>
        <begin position="572"/>
        <end position="581"/>
    </location>
</feature>
<dbReference type="PANTHER" id="PTHR38846:SF1">
    <property type="entry name" value="C3H1-TYPE DOMAIN-CONTAINING PROTEIN"/>
    <property type="match status" value="1"/>
</dbReference>
<sequence>MPTTSPVTLPITQLRGAPQVEWPPQGPKKKGKKASKKKKRDAQQNKAVAVDAPDASRSNQTHPGPTQADVQSSSRANHTIKPRKEQNTPRKQSALDHFFAQFPEVKYNRKESPFTSFDALCKALGAKHNTPEWKDLQGAFYVAFLKSNGITHTLLEWFFIQYGNRHDFQFNAAQPATTEFRRLCSALHLKKGAPGYEKVHQAFADAMATQFGLRYGNDMDDLAAWQKLCARIGCIPPPDSLDAARSLVLNADVNLVDLTDDSFEGKHRLSPRLCSYKVFPIGSSKAGDILTTLLALHYGGDTSAWAGGPSIRHRSGADEVPSASAPGQVTVSGDAINALPQHPPEPQQQQPAPLDQTPLDLFFARFSVKYGGNGHDFQFNAAQPATTEFRRLCSALRLKKGAPGYEKVRQAFADAMATQFGLRYGNDMDDLAAWQKLCARIGCIPPPDTLDAARSLVLNADVNLVDLTDDSFEGKRLLSPRYYSYKIFPIGSPKAGDILTTLLALHFGGDPAAFAGGPSIRHRPGADAAGNSEEVPSASAPGPPLVYRGVEPGPPEPPTSSSTIARRGVAMPSSTTRSSGLLPSGRPAALQGAHIQVFEEHGAKGPLYDFFAHPSFQGFRYESADPMEEFERLWDHLEVRNVVEFYPERREYLYQQFELALIGQFESVFGKGTNDIGVWVKLGRRFGAYLDPGTPYTLYNIREVAWMTYVNMVDVMNPAIPDGCMPKFPTVQALISYTLGQTTPSKKFPWDGSRESLLSCLLRRIPDSPDERQVFDGVAPGGPLYTFFASYGSTDFVYEPGDPTTEFHRLWRETLGLSFRSDTQVGMYSAFGAALRAQFTHWFGGRVDDRCAWEMLCRRLGLRPIPSELKDIRELVVYTFTNMVDVVNVTIPDGMMLTFDSLSATLQGYFHRRK</sequence>
<feature type="compositionally biased region" description="Basic residues" evidence="1">
    <location>
        <begin position="27"/>
        <end position="40"/>
    </location>
</feature>
<keyword evidence="3" id="KW-1185">Reference proteome</keyword>
<dbReference type="PANTHER" id="PTHR38846">
    <property type="entry name" value="C3H1-TYPE DOMAIN-CONTAINING PROTEIN"/>
    <property type="match status" value="1"/>
</dbReference>